<gene>
    <name evidence="1" type="ORF">KHU32_11260</name>
</gene>
<comment type="caution">
    <text evidence="1">The sequence shown here is derived from an EMBL/GenBank/DDBJ whole genome shotgun (WGS) entry which is preliminary data.</text>
</comment>
<protein>
    <submittedName>
        <fullName evidence="1">PglZ domain-containing protein</fullName>
    </submittedName>
</protein>
<dbReference type="Proteomes" id="UP000766336">
    <property type="component" value="Unassembled WGS sequence"/>
</dbReference>
<proteinExistence type="predicted"/>
<reference evidence="1 2" key="1">
    <citation type="submission" date="2021-05" db="EMBL/GenBank/DDBJ databases">
        <title>Roseococcus sp. XZZS9, whole genome shotgun sequencing project.</title>
        <authorList>
            <person name="Zhao G."/>
            <person name="Shen L."/>
        </authorList>
    </citation>
    <scope>NUCLEOTIDE SEQUENCE [LARGE SCALE GENOMIC DNA]</scope>
    <source>
        <strain evidence="1 2">XZZS9</strain>
    </source>
</reference>
<name>A0ABS5QDB7_9PROT</name>
<accession>A0ABS5QDB7</accession>
<evidence type="ECO:0000313" key="1">
    <source>
        <dbReference type="EMBL" id="MBS7811517.1"/>
    </source>
</evidence>
<dbReference type="Pfam" id="PF08665">
    <property type="entry name" value="PglZ"/>
    <property type="match status" value="1"/>
</dbReference>
<organism evidence="1 2">
    <name type="scientific">Roseococcus pinisoli</name>
    <dbReference type="NCBI Taxonomy" id="2835040"/>
    <lineage>
        <taxon>Bacteria</taxon>
        <taxon>Pseudomonadati</taxon>
        <taxon>Pseudomonadota</taxon>
        <taxon>Alphaproteobacteria</taxon>
        <taxon>Acetobacterales</taxon>
        <taxon>Roseomonadaceae</taxon>
        <taxon>Roseococcus</taxon>
    </lineage>
</organism>
<evidence type="ECO:0000313" key="2">
    <source>
        <dbReference type="Proteomes" id="UP000766336"/>
    </source>
</evidence>
<dbReference type="EMBL" id="JAHCDA010000002">
    <property type="protein sequence ID" value="MBS7811517.1"/>
    <property type="molecule type" value="Genomic_DNA"/>
</dbReference>
<keyword evidence="2" id="KW-1185">Reference proteome</keyword>
<sequence>MVIYDPREELRPFFSELSGNAPPGILVAVLVGTRPAKLCVFDGSFFQVRLAVEPITEGETPEETVIYVPGCDRDDDGSLLMELEKAGTCYRPPALRQFARNVLRRRTTDVAIDAMLRAETLTYSDLARMAADEGEVGLPPLLRGMFGGADSQTILASWIAETGRDAEIETKGAVGELRDIIRAKIGLVVPDDAALPRMRAITARHLLANEFRLDLAGEAPSGGPLGQVQGLESKDQEKTVREVARRLRERHPETYIGLADRVEGELGLLAETFQGAALGAIDTFRFEERSVLAACFALVASDRFEEARALLDGREHSFWIDRDVLRKTLWEACRLMIELGLAAMRAGVTIAATNDRSADWVQRYVEADQGWYRLDRAQRRLETIAPEVEEEMDERALARVRAIYDDVVRRMAEGFLKALDKDGWMVPDTLHQTRIWSEVVVSCARPVAYVLVDAMRYEIGIELFERIERFGEVRIRPAIAALPSITPVGMAALLPGASADFSIVTQGARFGAKVGGSFLPDLSSRQALARAQVPCLVDLSLDEALSGNAKSLQKKIADAKVVIIRSAEIDGAGENSSTLYARAIMERAVEDIARCLQRLAASGIQDVVVAADHGHLFFAADREAAMRLEAPGGDTVDLHRRCWIGRGGATPPGSIRVQGARLGYATDLDVVVPASTSVFKAGGSLAYHHGGASLQELVIPVLTVKLKARAPALTEKNAVTVTHDFDAVTNRIFSLHIELGSGGKGLFDAARTVRPVVLAGERIVAKAGVAVGAVLEDGRLTLEPGKRANVGFILTDDTVTSVRIQILDAETDAVLYTSAKEVPVRLGV</sequence>